<dbReference type="GO" id="GO:0009267">
    <property type="term" value="P:cellular response to starvation"/>
    <property type="evidence" value="ECO:0007669"/>
    <property type="project" value="TreeGrafter"/>
</dbReference>
<gene>
    <name evidence="7" type="ORF">NADFUDRAFT_11457</name>
</gene>
<reference evidence="7 8" key="1">
    <citation type="journal article" date="2016" name="Proc. Natl. Acad. Sci. U.S.A.">
        <title>Comparative genomics of biotechnologically important yeasts.</title>
        <authorList>
            <person name="Riley R."/>
            <person name="Haridas S."/>
            <person name="Wolfe K.H."/>
            <person name="Lopes M.R."/>
            <person name="Hittinger C.T."/>
            <person name="Goeker M."/>
            <person name="Salamov A.A."/>
            <person name="Wisecaver J.H."/>
            <person name="Long T.M."/>
            <person name="Calvey C.H."/>
            <person name="Aerts A.L."/>
            <person name="Barry K.W."/>
            <person name="Choi C."/>
            <person name="Clum A."/>
            <person name="Coughlan A.Y."/>
            <person name="Deshpande S."/>
            <person name="Douglass A.P."/>
            <person name="Hanson S.J."/>
            <person name="Klenk H.-P."/>
            <person name="LaButti K.M."/>
            <person name="Lapidus A."/>
            <person name="Lindquist E.A."/>
            <person name="Lipzen A.M."/>
            <person name="Meier-Kolthoff J.P."/>
            <person name="Ohm R.A."/>
            <person name="Otillar R.P."/>
            <person name="Pangilinan J.L."/>
            <person name="Peng Y."/>
            <person name="Rokas A."/>
            <person name="Rosa C.A."/>
            <person name="Scheuner C."/>
            <person name="Sibirny A.A."/>
            <person name="Slot J.C."/>
            <person name="Stielow J.B."/>
            <person name="Sun H."/>
            <person name="Kurtzman C.P."/>
            <person name="Blackwell M."/>
            <person name="Grigoriev I.V."/>
            <person name="Jeffries T.W."/>
        </authorList>
    </citation>
    <scope>NUCLEOTIDE SEQUENCE [LARGE SCALE GENOMIC DNA]</scope>
    <source>
        <strain evidence="7 8">DSM 6958</strain>
    </source>
</reference>
<keyword evidence="8" id="KW-1185">Reference proteome</keyword>
<sequence length="855" mass="97068">KQHEQSENKPEKQHEDKKPDFSSMKSSESDSDTGSDSGSDSEDEEDEEDEEEPHLKYSRITSLPPNLFNSELVSCCLSTDKFVVFATHSGILYICKPDLKVIRTIKVHRASVMSLSTDGNYIASASIDGTVVIGSFLDAQDIMASDFKRPVNTVSLDPNHSKTYISGGMKGDVLYSEKGWLGNRSDTILDSTDDPVVSSEWLADTMIWINDNGVTFYNYFTKTKILQILPPKDYSRAALYSPKVCQLETNRIVVGWGDTMWVVKITQGRAGQIGTHKKSLISSGASIMTSTERLSSAKIESILRIDAIVAGVQSYGQDMLMVLCIPFRNPDGSQGPPELKLVEMETGEEVSSDELSVKNYERLGPNDYHLRLYHCDGMDKFLIVSPRDAITVTKRTIHDRLDWLIEHNKFETAWNLGMDIMSVIERKNVGIKWVESLVKVGQWNRAAEVLVVVLNQMISSDKADRYKLLDTYKEDWNTWGFIFTEAKEFDSISPHLPKDPIFSIDSSIYDSVLIYYLEHDIAEFTSYMKTWPTDLYNCDSIIQLLVYKIDEEKPRDPRLQRCLSELYITTNHALNAVPILLDLHDPSLLDLISQYHLLPFVTDYISGILEINIGSKDLKKMSLDEIRKDVSPAISLFVSGRHEILPATVMNSIMKEGKQYLTFLYLERLNKEDNFTAREFGDLQVKLYAEFDRAKLMAFLRRNNNYVIEQAIKVCEERDYVPELVYLLGNVGQNIRALMLIIDRLQDPEQAIEFAKAQKDTELWDSLIKYSLEKPLFVKALLKNAGDLTISINQLIERIPKQMDIPGLRQALVDIYSEHEVHVSLSSDILAIVEHEACGQAEVLRVMRTSGSLID</sequence>
<dbReference type="SUPFAM" id="SSF50978">
    <property type="entry name" value="WD40 repeat-like"/>
    <property type="match status" value="1"/>
</dbReference>
<evidence type="ECO:0000256" key="5">
    <source>
        <dbReference type="SAM" id="MobiDB-lite"/>
    </source>
</evidence>
<dbReference type="GO" id="GO:0034058">
    <property type="term" value="P:endosomal vesicle fusion"/>
    <property type="evidence" value="ECO:0007669"/>
    <property type="project" value="InterPro"/>
</dbReference>
<dbReference type="Pfam" id="PF23411">
    <property type="entry name" value="Beta-prop_Vps41"/>
    <property type="match status" value="1"/>
</dbReference>
<dbReference type="InterPro" id="IPR000547">
    <property type="entry name" value="Clathrin_H-chain/VPS_repeat"/>
</dbReference>
<dbReference type="PANTHER" id="PTHR12616">
    <property type="entry name" value="VACUOLAR PROTEIN SORTING VPS41"/>
    <property type="match status" value="1"/>
</dbReference>
<dbReference type="InterPro" id="IPR057780">
    <property type="entry name" value="Beta-prop_Vps41"/>
</dbReference>
<feature type="compositionally biased region" description="Acidic residues" evidence="5">
    <location>
        <begin position="29"/>
        <end position="52"/>
    </location>
</feature>
<feature type="compositionally biased region" description="Basic and acidic residues" evidence="5">
    <location>
        <begin position="1"/>
        <end position="20"/>
    </location>
</feature>
<dbReference type="PIRSF" id="PIRSF028921">
    <property type="entry name" value="VPS41"/>
    <property type="match status" value="1"/>
</dbReference>
<dbReference type="GO" id="GO:0016236">
    <property type="term" value="P:macroautophagy"/>
    <property type="evidence" value="ECO:0007669"/>
    <property type="project" value="TreeGrafter"/>
</dbReference>
<dbReference type="Proteomes" id="UP000095009">
    <property type="component" value="Unassembled WGS sequence"/>
</dbReference>
<proteinExistence type="inferred from homology"/>
<dbReference type="InterPro" id="IPR015943">
    <property type="entry name" value="WD40/YVTN_repeat-like_dom_sf"/>
</dbReference>
<name>A0A1E3PI72_9ASCO</name>
<evidence type="ECO:0000256" key="2">
    <source>
        <dbReference type="ARBA" id="ARBA00022448"/>
    </source>
</evidence>
<dbReference type="SMART" id="SM00299">
    <property type="entry name" value="CLH"/>
    <property type="match status" value="1"/>
</dbReference>
<comment type="similarity">
    <text evidence="1">Belongs to the VPS41 family.</text>
</comment>
<organism evidence="7 8">
    <name type="scientific">Nadsonia fulvescens var. elongata DSM 6958</name>
    <dbReference type="NCBI Taxonomy" id="857566"/>
    <lineage>
        <taxon>Eukaryota</taxon>
        <taxon>Fungi</taxon>
        <taxon>Dikarya</taxon>
        <taxon>Ascomycota</taxon>
        <taxon>Saccharomycotina</taxon>
        <taxon>Dipodascomycetes</taxon>
        <taxon>Dipodascales</taxon>
        <taxon>Dipodascales incertae sedis</taxon>
        <taxon>Nadsonia</taxon>
    </lineage>
</organism>
<protein>
    <recommendedName>
        <fullName evidence="6">Vps41 beta-propeller domain-containing protein</fullName>
    </recommendedName>
</protein>
<dbReference type="AlphaFoldDB" id="A0A1E3PI72"/>
<feature type="region of interest" description="Disordered" evidence="5">
    <location>
        <begin position="1"/>
        <end position="58"/>
    </location>
</feature>
<dbReference type="Gene3D" id="1.25.40.10">
    <property type="entry name" value="Tetratricopeptide repeat domain"/>
    <property type="match status" value="1"/>
</dbReference>
<evidence type="ECO:0000256" key="3">
    <source>
        <dbReference type="ARBA" id="ARBA00022927"/>
    </source>
</evidence>
<dbReference type="InterPro" id="IPR036322">
    <property type="entry name" value="WD40_repeat_dom_sf"/>
</dbReference>
<dbReference type="GO" id="GO:0098588">
    <property type="term" value="C:bounding membrane of organelle"/>
    <property type="evidence" value="ECO:0007669"/>
    <property type="project" value="UniProtKB-ARBA"/>
</dbReference>
<evidence type="ECO:0000313" key="8">
    <source>
        <dbReference type="Proteomes" id="UP000095009"/>
    </source>
</evidence>
<evidence type="ECO:0000256" key="4">
    <source>
        <dbReference type="PROSITE-ProRule" id="PRU01006"/>
    </source>
</evidence>
<dbReference type="GO" id="GO:0005770">
    <property type="term" value="C:late endosome"/>
    <property type="evidence" value="ECO:0007669"/>
    <property type="project" value="TreeGrafter"/>
</dbReference>
<feature type="non-terminal residue" evidence="7">
    <location>
        <position position="1"/>
    </location>
</feature>
<dbReference type="Pfam" id="PF23556">
    <property type="entry name" value="TPR_Vps41"/>
    <property type="match status" value="1"/>
</dbReference>
<dbReference type="GO" id="GO:0006623">
    <property type="term" value="P:protein targeting to vacuole"/>
    <property type="evidence" value="ECO:0007669"/>
    <property type="project" value="InterPro"/>
</dbReference>
<dbReference type="STRING" id="857566.A0A1E3PI72"/>
<evidence type="ECO:0000313" key="7">
    <source>
        <dbReference type="EMBL" id="ODQ64914.1"/>
    </source>
</evidence>
<dbReference type="InterPro" id="IPR045111">
    <property type="entry name" value="Vps41/Vps8"/>
</dbReference>
<evidence type="ECO:0000259" key="6">
    <source>
        <dbReference type="Pfam" id="PF23411"/>
    </source>
</evidence>
<keyword evidence="2" id="KW-0813">Transport</keyword>
<feature type="domain" description="Vps41 beta-propeller" evidence="6">
    <location>
        <begin position="55"/>
        <end position="392"/>
    </location>
</feature>
<feature type="non-terminal residue" evidence="7">
    <location>
        <position position="855"/>
    </location>
</feature>
<evidence type="ECO:0000256" key="1">
    <source>
        <dbReference type="ARBA" id="ARBA00009582"/>
    </source>
</evidence>
<dbReference type="PANTHER" id="PTHR12616:SF1">
    <property type="entry name" value="VACUOLAR PROTEIN SORTING-ASSOCIATED PROTEIN 41 HOMOLOG"/>
    <property type="match status" value="1"/>
</dbReference>
<dbReference type="InterPro" id="IPR011990">
    <property type="entry name" value="TPR-like_helical_dom_sf"/>
</dbReference>
<dbReference type="OrthoDB" id="244107at2759"/>
<accession>A0A1E3PI72</accession>
<dbReference type="InterPro" id="IPR016902">
    <property type="entry name" value="Vps41"/>
</dbReference>
<dbReference type="PROSITE" id="PS50236">
    <property type="entry name" value="CHCR"/>
    <property type="match status" value="1"/>
</dbReference>
<keyword evidence="3" id="KW-0653">Protein transport</keyword>
<feature type="repeat" description="CHCR" evidence="4">
    <location>
        <begin position="637"/>
        <end position="780"/>
    </location>
</feature>
<dbReference type="EMBL" id="KV454410">
    <property type="protein sequence ID" value="ODQ64914.1"/>
    <property type="molecule type" value="Genomic_DNA"/>
</dbReference>
<dbReference type="GO" id="GO:0030897">
    <property type="term" value="C:HOPS complex"/>
    <property type="evidence" value="ECO:0007669"/>
    <property type="project" value="TreeGrafter"/>
</dbReference>
<dbReference type="Gene3D" id="2.130.10.10">
    <property type="entry name" value="YVTN repeat-like/Quinoprotein amine dehydrogenase"/>
    <property type="match status" value="1"/>
</dbReference>